<dbReference type="Pfam" id="PF24883">
    <property type="entry name" value="NPHP3_N"/>
    <property type="match status" value="1"/>
</dbReference>
<dbReference type="Pfam" id="PF05057">
    <property type="entry name" value="DUF676"/>
    <property type="match status" value="1"/>
</dbReference>
<dbReference type="PROSITE" id="PS50837">
    <property type="entry name" value="NACHT"/>
    <property type="match status" value="1"/>
</dbReference>
<evidence type="ECO:0000256" key="6">
    <source>
        <dbReference type="ARBA" id="ARBA00022741"/>
    </source>
</evidence>
<evidence type="ECO:0000256" key="8">
    <source>
        <dbReference type="ARBA" id="ARBA00022840"/>
    </source>
</evidence>
<reference evidence="15 16" key="1">
    <citation type="journal article" date="2018" name="Sci. Rep.">
        <title>Characterisation of pathogen-specific regions and novel effector candidates in Fusarium oxysporum f. sp. cepae.</title>
        <authorList>
            <person name="Armitage A.D."/>
            <person name="Taylor A."/>
            <person name="Sobczyk M.K."/>
            <person name="Baxter L."/>
            <person name="Greenfield B.P."/>
            <person name="Bates H.J."/>
            <person name="Wilson F."/>
            <person name="Jackson A.C."/>
            <person name="Ott S."/>
            <person name="Harrison R.J."/>
            <person name="Clarkson J.P."/>
        </authorList>
    </citation>
    <scope>NUCLEOTIDE SEQUENCE [LARGE SCALE GENOMIC DNA]</scope>
    <source>
        <strain evidence="15 16">Fp_A8</strain>
    </source>
</reference>
<dbReference type="Proteomes" id="UP000283569">
    <property type="component" value="Unassembled WGS sequence"/>
</dbReference>
<dbReference type="PANTHER" id="PTHR48182:SF2">
    <property type="entry name" value="PROTEIN SERAC1"/>
    <property type="match status" value="1"/>
</dbReference>
<evidence type="ECO:0000256" key="3">
    <source>
        <dbReference type="ARBA" id="ARBA00004370"/>
    </source>
</evidence>
<keyword evidence="8" id="KW-0067">ATP-binding</keyword>
<feature type="compositionally biased region" description="Basic residues" evidence="11">
    <location>
        <begin position="780"/>
        <end position="792"/>
    </location>
</feature>
<evidence type="ECO:0000256" key="5">
    <source>
        <dbReference type="ARBA" id="ARBA00022737"/>
    </source>
</evidence>
<dbReference type="SUPFAM" id="SSF53474">
    <property type="entry name" value="alpha/beta-Hydrolases"/>
    <property type="match status" value="1"/>
</dbReference>
<dbReference type="PROSITE" id="PS51194">
    <property type="entry name" value="HELICASE_CTER"/>
    <property type="match status" value="1"/>
</dbReference>
<feature type="domain" description="Helicase C-terminal" evidence="14">
    <location>
        <begin position="1381"/>
        <end position="1508"/>
    </location>
</feature>
<dbReference type="Gene3D" id="3.40.50.1820">
    <property type="entry name" value="alpha/beta hydrolase"/>
    <property type="match status" value="1"/>
</dbReference>
<feature type="region of interest" description="Disordered" evidence="11">
    <location>
        <begin position="775"/>
        <end position="807"/>
    </location>
</feature>
<dbReference type="PROSITE" id="PS51192">
    <property type="entry name" value="HELICASE_ATP_BIND_1"/>
    <property type="match status" value="1"/>
</dbReference>
<protein>
    <recommendedName>
        <fullName evidence="17">P-loop containing nucleoside triphosphate hydrolase protein</fullName>
    </recommendedName>
</protein>
<dbReference type="GO" id="GO:0003676">
    <property type="term" value="F:nucleic acid binding"/>
    <property type="evidence" value="ECO:0007669"/>
    <property type="project" value="InterPro"/>
</dbReference>
<proteinExistence type="inferred from homology"/>
<dbReference type="InterPro" id="IPR001650">
    <property type="entry name" value="Helicase_C-like"/>
</dbReference>
<dbReference type="GO" id="GO:0016020">
    <property type="term" value="C:membrane"/>
    <property type="evidence" value="ECO:0007669"/>
    <property type="project" value="UniProtKB-SubCell"/>
</dbReference>
<dbReference type="GO" id="GO:0005524">
    <property type="term" value="F:ATP binding"/>
    <property type="evidence" value="ECO:0007669"/>
    <property type="project" value="UniProtKB-KW"/>
</dbReference>
<keyword evidence="5" id="KW-0677">Repeat</keyword>
<feature type="region of interest" description="Disordered" evidence="11">
    <location>
        <begin position="14"/>
        <end position="74"/>
    </location>
</feature>
<dbReference type="InterPro" id="IPR011545">
    <property type="entry name" value="DEAD/DEAH_box_helicase_dom"/>
</dbReference>
<keyword evidence="7" id="KW-0256">Endoplasmic reticulum</keyword>
<name>A0A420SET0_GIBIN</name>
<dbReference type="InterPro" id="IPR052374">
    <property type="entry name" value="SERAC1"/>
</dbReference>
<dbReference type="InterPro" id="IPR027417">
    <property type="entry name" value="P-loop_NTPase"/>
</dbReference>
<dbReference type="Gene3D" id="3.40.50.300">
    <property type="entry name" value="P-loop containing nucleotide triphosphate hydrolases"/>
    <property type="match status" value="3"/>
</dbReference>
<accession>A0A420SET0</accession>
<keyword evidence="9" id="KW-0496">Mitochondrion</keyword>
<evidence type="ECO:0000256" key="4">
    <source>
        <dbReference type="ARBA" id="ARBA00007920"/>
    </source>
</evidence>
<dbReference type="InterPro" id="IPR007751">
    <property type="entry name" value="DUF676_lipase-like"/>
</dbReference>
<dbReference type="GO" id="GO:0005739">
    <property type="term" value="C:mitochondrion"/>
    <property type="evidence" value="ECO:0007669"/>
    <property type="project" value="UniProtKB-SubCell"/>
</dbReference>
<dbReference type="Pfam" id="PF00270">
    <property type="entry name" value="DEAD"/>
    <property type="match status" value="1"/>
</dbReference>
<comment type="caution">
    <text evidence="15">The sequence shown here is derived from an EMBL/GenBank/DDBJ whole genome shotgun (WGS) entry which is preliminary data.</text>
</comment>
<dbReference type="InterPro" id="IPR014001">
    <property type="entry name" value="Helicase_ATP-bd"/>
</dbReference>
<evidence type="ECO:0000259" key="12">
    <source>
        <dbReference type="PROSITE" id="PS50837"/>
    </source>
</evidence>
<dbReference type="Pfam" id="PF00271">
    <property type="entry name" value="Helicase_C"/>
    <property type="match status" value="1"/>
</dbReference>
<evidence type="ECO:0000256" key="10">
    <source>
        <dbReference type="ARBA" id="ARBA00023136"/>
    </source>
</evidence>
<feature type="domain" description="Helicase ATP-binding" evidence="13">
    <location>
        <begin position="1185"/>
        <end position="1332"/>
    </location>
</feature>
<sequence>MHFRLERLSRLFSKGGNGNGELAGASSNGPEALSEPAPIDLKNKQSRSQRSASQPLAGNIGHSETVGTSDDVQSPCGIRELVSQSNENPNCIDFVAIHGLNGHRDKTWIDKSTRLNWLEDRECLQKDFPAARVLTFGYNSRTYFSRSTSDVRDFSSELLAALKAWRSSTTEQSRPLIFICHSLGGLVFKQAVIHAHEQNHHYSSILDNILGVLFFATPHRGSDLAFWDDIGTTLVRMSTLGHSTNTKLSRDLRVNGILLKSISDSFVHRGGRFKIRSFYETQQMQNLHCEVVRKDSAILGWPNELAIAASAHHSNICKFPSPSDQRYRNTVSAIQELIGGLKEGAAMPEDQLQQQSLHEHQEFTRREAECLRALNSHYEGHLAQVEDPVPGTCEWVLCHEKWRQWDSLLTPALLWITADAGCGKSVLAKFLAEHLLSQRGSYPRRDIFHFFFKEGLENQDNASKAVSALLHQLCCSQRHIIEHVVEKYTSTPTRLFNQFSYLSAILMTILKDPRTRDIIWVLDGLDECDRQSLEQLIKFIATYFDSQSTTKGLGSSACCFKMVILSRPHNLIQQKLHLRREEDHLDTNQEPNVKVHNKIRLVAEEETAAIAKDTTLFVRSKIIELRENSDLFPEVLHRLEERLINGADFTFLWISLVIKLVEDTEVDGISMAQLESILNTTSLDAVYERFLSGRPLPLKARKALMLVLAAVRPLTLRELCAAIEIRQDHFPQTSDDAQARERLENYKLDENSLGRRVKIGESSISKELGIQGLGSNSRDKKIKTNHTAKGRNTKLDKSDVPMAGSHSSAKISSLSNLKEVLRKPFSNHLRQICGHFLRIRGREVFLVHQTAREFLLGRYNTAIPETPVLKAGGYNKSFRDHMTRIPMDTSVDMQVSIGTLSHQGWRHSIKLADANRYLLQICADYIELFAFERVGGRTRWTNKDAITYLMECRDDPPRAFFKYAAFHWIDHYRPIRQSFDFSFDYLLKPSEQHFKVWIIVHRSWMPEEERHQLEAGGIPIPNGLAEGKESGVKPRIKWSKDSMHERALNKADKRAADFEGVLEHFHLNPETETETYRSQYLDGDQYWKRDEDHQLKSIDSDDGDGIGGEEDDTVEDVKTAGIENWKIPDRVQFFWRQNRREVLETLEEVSNPFSPTGGNPTSYFTAGTGVLETLTGRLEKFLRQANALYLPQNVIVSYPPETGRTTALAFALLSRMYYLSTTQPQSLAIVPTRESLICHMEKYIKEIGRFCKTLVTETITVSGKLIAKVKANVIIATPGNLLDCIRRRLVDTSQVRLLLMDDVDYLVDSQELGQQCITVARAVPQTIQLLLFFDQSTSTSGLIHNMLKYSTWEKHELNANKIVNLLFRCSGEQEKLDIFCKLPGVVTISMLIIFVQEKASGQDIYHVLTNEGHAVTNLFDTTDDGGMQRLLEKFMTGQEKVLITKDCKTRGLNLPSSSMVINYDVPDAASCRYIRQASRAGKAGRFGFAVNLVSNEKELEDLQSGATS</sequence>
<dbReference type="InterPro" id="IPR029058">
    <property type="entry name" value="AB_hydrolase_fold"/>
</dbReference>
<organism evidence="15 16">
    <name type="scientific">Gibberella intermedia</name>
    <name type="common">Bulb rot disease fungus</name>
    <name type="synonym">Fusarium proliferatum</name>
    <dbReference type="NCBI Taxonomy" id="948311"/>
    <lineage>
        <taxon>Eukaryota</taxon>
        <taxon>Fungi</taxon>
        <taxon>Dikarya</taxon>
        <taxon>Ascomycota</taxon>
        <taxon>Pezizomycotina</taxon>
        <taxon>Sordariomycetes</taxon>
        <taxon>Hypocreomycetidae</taxon>
        <taxon>Hypocreales</taxon>
        <taxon>Nectriaceae</taxon>
        <taxon>Fusarium</taxon>
        <taxon>Fusarium fujikuroi species complex</taxon>
    </lineage>
</organism>
<feature type="compositionally biased region" description="Polar residues" evidence="11">
    <location>
        <begin position="46"/>
        <end position="56"/>
    </location>
</feature>
<dbReference type="InterPro" id="IPR007111">
    <property type="entry name" value="NACHT_NTPase"/>
</dbReference>
<keyword evidence="10" id="KW-0472">Membrane</keyword>
<dbReference type="SUPFAM" id="SSF52540">
    <property type="entry name" value="P-loop containing nucleoside triphosphate hydrolases"/>
    <property type="match status" value="2"/>
</dbReference>
<evidence type="ECO:0000256" key="2">
    <source>
        <dbReference type="ARBA" id="ARBA00004240"/>
    </source>
</evidence>
<feature type="domain" description="NACHT" evidence="12">
    <location>
        <begin position="412"/>
        <end position="568"/>
    </location>
</feature>
<dbReference type="GO" id="GO:0005783">
    <property type="term" value="C:endoplasmic reticulum"/>
    <property type="evidence" value="ECO:0007669"/>
    <property type="project" value="UniProtKB-SubCell"/>
</dbReference>
<evidence type="ECO:0000256" key="1">
    <source>
        <dbReference type="ARBA" id="ARBA00004173"/>
    </source>
</evidence>
<dbReference type="EMBL" id="MRDB01000071">
    <property type="protein sequence ID" value="RKL27781.1"/>
    <property type="molecule type" value="Genomic_DNA"/>
</dbReference>
<evidence type="ECO:0000256" key="11">
    <source>
        <dbReference type="SAM" id="MobiDB-lite"/>
    </source>
</evidence>
<evidence type="ECO:0000259" key="13">
    <source>
        <dbReference type="PROSITE" id="PS51192"/>
    </source>
</evidence>
<dbReference type="InterPro" id="IPR056884">
    <property type="entry name" value="NPHP3-like_N"/>
</dbReference>
<dbReference type="PANTHER" id="PTHR48182">
    <property type="entry name" value="PROTEIN SERAC1"/>
    <property type="match status" value="1"/>
</dbReference>
<evidence type="ECO:0000313" key="15">
    <source>
        <dbReference type="EMBL" id="RKL27781.1"/>
    </source>
</evidence>
<gene>
    <name evidence="15" type="ORF">BFJ72_g12909</name>
</gene>
<evidence type="ECO:0000256" key="7">
    <source>
        <dbReference type="ARBA" id="ARBA00022824"/>
    </source>
</evidence>
<evidence type="ECO:0000313" key="16">
    <source>
        <dbReference type="Proteomes" id="UP000283569"/>
    </source>
</evidence>
<comment type="subcellular location">
    <subcellularLocation>
        <location evidence="2">Endoplasmic reticulum</location>
    </subcellularLocation>
    <subcellularLocation>
        <location evidence="3">Membrane</location>
    </subcellularLocation>
    <subcellularLocation>
        <location evidence="1">Mitochondrion</location>
    </subcellularLocation>
</comment>
<evidence type="ECO:0000259" key="14">
    <source>
        <dbReference type="PROSITE" id="PS51194"/>
    </source>
</evidence>
<evidence type="ECO:0008006" key="17">
    <source>
        <dbReference type="Google" id="ProtNLM"/>
    </source>
</evidence>
<keyword evidence="6" id="KW-0547">Nucleotide-binding</keyword>
<comment type="similarity">
    <text evidence="4">Belongs to the putative lipase ROG1 family.</text>
</comment>
<evidence type="ECO:0000256" key="9">
    <source>
        <dbReference type="ARBA" id="ARBA00023128"/>
    </source>
</evidence>